<dbReference type="RefSeq" id="WP_249332396.1">
    <property type="nucleotide sequence ID" value="NZ_JACRSY010000009.1"/>
</dbReference>
<feature type="transmembrane region" description="Helical" evidence="1">
    <location>
        <begin position="34"/>
        <end position="55"/>
    </location>
</feature>
<keyword evidence="1" id="KW-0812">Transmembrane</keyword>
<dbReference type="AlphaFoldDB" id="A0A926EIM8"/>
<reference evidence="2" key="1">
    <citation type="submission" date="2020-08" db="EMBL/GenBank/DDBJ databases">
        <title>Genome public.</title>
        <authorList>
            <person name="Liu C."/>
            <person name="Sun Q."/>
        </authorList>
    </citation>
    <scope>NUCLEOTIDE SEQUENCE</scope>
    <source>
        <strain evidence="2">NSJ-12</strain>
    </source>
</reference>
<keyword evidence="1" id="KW-1133">Transmembrane helix</keyword>
<gene>
    <name evidence="2" type="ORF">H8718_06915</name>
</gene>
<accession>A0A926EIM8</accession>
<name>A0A926EIM8_9FIRM</name>
<evidence type="ECO:0000256" key="1">
    <source>
        <dbReference type="SAM" id="Phobius"/>
    </source>
</evidence>
<proteinExistence type="predicted"/>
<dbReference type="EMBL" id="JACRSY010000009">
    <property type="protein sequence ID" value="MBC8579255.1"/>
    <property type="molecule type" value="Genomic_DNA"/>
</dbReference>
<evidence type="ECO:0000313" key="3">
    <source>
        <dbReference type="Proteomes" id="UP000655830"/>
    </source>
</evidence>
<keyword evidence="1" id="KW-0472">Membrane</keyword>
<evidence type="ECO:0000313" key="2">
    <source>
        <dbReference type="EMBL" id="MBC8579255.1"/>
    </source>
</evidence>
<feature type="transmembrane region" description="Helical" evidence="1">
    <location>
        <begin position="116"/>
        <end position="139"/>
    </location>
</feature>
<protein>
    <submittedName>
        <fullName evidence="2">Uncharacterized protein</fullName>
    </submittedName>
</protein>
<organism evidence="2 3">
    <name type="scientific">Zhenhengia yiwuensis</name>
    <dbReference type="NCBI Taxonomy" id="2763666"/>
    <lineage>
        <taxon>Bacteria</taxon>
        <taxon>Bacillati</taxon>
        <taxon>Bacillota</taxon>
        <taxon>Clostridia</taxon>
        <taxon>Lachnospirales</taxon>
        <taxon>Lachnospiraceae</taxon>
        <taxon>Zhenhengia</taxon>
    </lineage>
</organism>
<comment type="caution">
    <text evidence="2">The sequence shown here is derived from an EMBL/GenBank/DDBJ whole genome shotgun (WGS) entry which is preliminary data.</text>
</comment>
<keyword evidence="3" id="KW-1185">Reference proteome</keyword>
<sequence length="155" mass="17969">MFHKLIDAYEYWIVAWLGYEKAVRVEEFMNSASTFVLGMLAMALISSFFIIRLHSVEDFGKSKVKLVRVDHGEKSQLVLHIHNIWSAFETLLFLSFSPFCTIKRFTERDARRTRRFLISIELLVAIILIVASVSIFSVLEPISEMESSMVMLKIM</sequence>
<dbReference type="Proteomes" id="UP000655830">
    <property type="component" value="Unassembled WGS sequence"/>
</dbReference>